<dbReference type="CDD" id="cd00773">
    <property type="entry name" value="HisRS-like_core"/>
    <property type="match status" value="1"/>
</dbReference>
<dbReference type="GO" id="GO:0016757">
    <property type="term" value="F:glycosyltransferase activity"/>
    <property type="evidence" value="ECO:0007669"/>
    <property type="project" value="UniProtKB-KW"/>
</dbReference>
<name>A0A1E8EX51_9CLOT</name>
<dbReference type="GO" id="GO:0005737">
    <property type="term" value="C:cytoplasm"/>
    <property type="evidence" value="ECO:0007669"/>
    <property type="project" value="UniProtKB-SubCell"/>
</dbReference>
<dbReference type="PATRIC" id="fig|1121290.3.peg.1797"/>
<dbReference type="InterPro" id="IPR004516">
    <property type="entry name" value="HisRS/HisZ"/>
</dbReference>
<comment type="subcellular location">
    <subcellularLocation>
        <location evidence="1 9">Cytoplasm</location>
    </subcellularLocation>
</comment>
<gene>
    <name evidence="9 12" type="primary">hisZ</name>
    <name evidence="12" type="ORF">CLOACE_18040</name>
</gene>
<comment type="subunit">
    <text evidence="9">Heteromultimer composed of HisG and HisZ subunits.</text>
</comment>
<evidence type="ECO:0000256" key="4">
    <source>
        <dbReference type="ARBA" id="ARBA00020397"/>
    </source>
</evidence>
<dbReference type="SUPFAM" id="SSF55681">
    <property type="entry name" value="Class II aaRS and biotin synthetases"/>
    <property type="match status" value="1"/>
</dbReference>
<evidence type="ECO:0000313" key="12">
    <source>
        <dbReference type="EMBL" id="OFI05356.1"/>
    </source>
</evidence>
<evidence type="ECO:0000259" key="11">
    <source>
        <dbReference type="PROSITE" id="PS50862"/>
    </source>
</evidence>
<dbReference type="PANTHER" id="PTHR43707">
    <property type="entry name" value="HISTIDYL-TRNA SYNTHETASE"/>
    <property type="match status" value="1"/>
</dbReference>
<dbReference type="GO" id="GO:0004821">
    <property type="term" value="F:histidine-tRNA ligase activity"/>
    <property type="evidence" value="ECO:0007669"/>
    <property type="project" value="TreeGrafter"/>
</dbReference>
<evidence type="ECO:0000256" key="9">
    <source>
        <dbReference type="HAMAP-Rule" id="MF_00125"/>
    </source>
</evidence>
<dbReference type="GO" id="GO:0140096">
    <property type="term" value="F:catalytic activity, acting on a protein"/>
    <property type="evidence" value="ECO:0007669"/>
    <property type="project" value="UniProtKB-ARBA"/>
</dbReference>
<dbReference type="AlphaFoldDB" id="A0A1E8EX51"/>
<dbReference type="OrthoDB" id="9800814at2"/>
<dbReference type="Pfam" id="PF13393">
    <property type="entry name" value="tRNA-synt_His"/>
    <property type="match status" value="1"/>
</dbReference>
<dbReference type="NCBIfam" id="NF008936">
    <property type="entry name" value="PRK12292.1-3"/>
    <property type="match status" value="1"/>
</dbReference>
<sequence length="419" mass="48716">MRSLKRYIPDGMQDILFNECDIKNNIENQLRNIFINNGFKQIISPTLEFYDVFNGKNVFIEQEQMYKLFDSSGRILALRPDMTTPIARIVSTKLKNMTYPLKLYYISNIFRVNQSLQGKLSEITQAGVEIIGCNNINADVEAIIIAINTFLSLNVKDFKIEIGESNLFKTIAKDLDLNEEDFDKLKKLIENKNFSILNEFLDSRKKDIKDEHIKLLKKLPELFGGCEVLDKVKELTSNYKVLESLENIKKVYKVLKSIGLDKYLSIDLGMVQNIDYYTGIIFRGYGSGLGKEILTGGRYDNLIGKFGFNTPATGFAININNLMEILRENYTSKNLDFLIHCEERFCIEGYNLCMKIRKSNRICEFSLSCNKEEALKYAKFKHIKYFIYINNKENIEIINVYNNEKFYSKIENFNWEALE</sequence>
<evidence type="ECO:0000256" key="1">
    <source>
        <dbReference type="ARBA" id="ARBA00004496"/>
    </source>
</evidence>
<feature type="binding site" evidence="10">
    <location>
        <begin position="276"/>
        <end position="277"/>
    </location>
    <ligand>
        <name>L-histidine</name>
        <dbReference type="ChEBI" id="CHEBI:57595"/>
    </ligand>
</feature>
<organism evidence="12 13">
    <name type="scientific">Clostridium acetireducens DSM 10703</name>
    <dbReference type="NCBI Taxonomy" id="1121290"/>
    <lineage>
        <taxon>Bacteria</taxon>
        <taxon>Bacillati</taxon>
        <taxon>Bacillota</taxon>
        <taxon>Clostridia</taxon>
        <taxon>Eubacteriales</taxon>
        <taxon>Clostridiaceae</taxon>
        <taxon>Clostridium</taxon>
    </lineage>
</organism>
<feature type="binding site" evidence="10">
    <location>
        <begin position="81"/>
        <end position="83"/>
    </location>
    <ligand>
        <name>L-histidine</name>
        <dbReference type="ChEBI" id="CHEBI:57595"/>
    </ligand>
</feature>
<feature type="binding site" evidence="10">
    <location>
        <position position="129"/>
    </location>
    <ligand>
        <name>L-histidine</name>
        <dbReference type="ChEBI" id="CHEBI:57595"/>
    </ligand>
</feature>
<keyword evidence="12" id="KW-0328">Glycosyltransferase</keyword>
<keyword evidence="5 9" id="KW-0963">Cytoplasm</keyword>
<keyword evidence="13" id="KW-1185">Reference proteome</keyword>
<keyword evidence="6 9" id="KW-0028">Amino-acid biosynthesis</keyword>
<dbReference type="Proteomes" id="UP000175744">
    <property type="component" value="Unassembled WGS sequence"/>
</dbReference>
<feature type="binding site" evidence="10">
    <location>
        <position position="125"/>
    </location>
    <ligand>
        <name>L-histidine</name>
        <dbReference type="ChEBI" id="CHEBI:57595"/>
    </ligand>
</feature>
<feature type="binding site" evidence="10">
    <location>
        <position position="111"/>
    </location>
    <ligand>
        <name>L-histidine</name>
        <dbReference type="ChEBI" id="CHEBI:57595"/>
    </ligand>
</feature>
<comment type="function">
    <text evidence="8 9">Required for the first step of histidine biosynthesis. May allow the feedback regulation of ATP phosphoribosyltransferase activity by histidine.</text>
</comment>
<dbReference type="STRING" id="1121290.CLAOCE_18040"/>
<dbReference type="NCBIfam" id="TIGR00443">
    <property type="entry name" value="hisZ_biosyn_reg"/>
    <property type="match status" value="1"/>
</dbReference>
<dbReference type="EMBL" id="LZFO01000029">
    <property type="protein sequence ID" value="OFI05356.1"/>
    <property type="molecule type" value="Genomic_DNA"/>
</dbReference>
<comment type="similarity">
    <text evidence="3 9">Belongs to the class-II aminoacyl-tRNA synthetase family. HisZ subfamily.</text>
</comment>
<accession>A0A1E8EX51</accession>
<keyword evidence="7 9" id="KW-0368">Histidine biosynthesis</keyword>
<dbReference type="GO" id="GO:0006427">
    <property type="term" value="P:histidyl-tRNA aminoacylation"/>
    <property type="evidence" value="ECO:0007669"/>
    <property type="project" value="TreeGrafter"/>
</dbReference>
<evidence type="ECO:0000313" key="13">
    <source>
        <dbReference type="Proteomes" id="UP000175744"/>
    </source>
</evidence>
<dbReference type="InterPro" id="IPR041715">
    <property type="entry name" value="HisRS-like_core"/>
</dbReference>
<evidence type="ECO:0000256" key="8">
    <source>
        <dbReference type="ARBA" id="ARBA00025246"/>
    </source>
</evidence>
<evidence type="ECO:0000256" key="5">
    <source>
        <dbReference type="ARBA" id="ARBA00022490"/>
    </source>
</evidence>
<dbReference type="HAMAP" id="MF_00125">
    <property type="entry name" value="HisZ"/>
    <property type="match status" value="1"/>
</dbReference>
<evidence type="ECO:0000256" key="10">
    <source>
        <dbReference type="PIRSR" id="PIRSR001549-1"/>
    </source>
</evidence>
<dbReference type="RefSeq" id="WP_070110772.1">
    <property type="nucleotide sequence ID" value="NZ_LZFO01000029.1"/>
</dbReference>
<feature type="domain" description="Aminoacyl-transfer RNA synthetases class-II family profile" evidence="11">
    <location>
        <begin position="22"/>
        <end position="397"/>
    </location>
</feature>
<protein>
    <recommendedName>
        <fullName evidence="4 9">ATP phosphoribosyltransferase regulatory subunit</fullName>
    </recommendedName>
</protein>
<evidence type="ECO:0000256" key="7">
    <source>
        <dbReference type="ARBA" id="ARBA00023102"/>
    </source>
</evidence>
<dbReference type="PIRSF" id="PIRSF001549">
    <property type="entry name" value="His-tRNA_synth"/>
    <property type="match status" value="1"/>
</dbReference>
<dbReference type="Gene3D" id="3.30.930.10">
    <property type="entry name" value="Bira Bifunctional Protein, Domain 2"/>
    <property type="match status" value="1"/>
</dbReference>
<comment type="caution">
    <text evidence="12">The sequence shown here is derived from an EMBL/GenBank/DDBJ whole genome shotgun (WGS) entry which is preliminary data.</text>
</comment>
<dbReference type="PROSITE" id="PS50862">
    <property type="entry name" value="AA_TRNA_LIGASE_II"/>
    <property type="match status" value="1"/>
</dbReference>
<comment type="pathway">
    <text evidence="2 9">Amino-acid biosynthesis; L-histidine biosynthesis; L-histidine from 5-phospho-alpha-D-ribose 1-diphosphate: step 1/9.</text>
</comment>
<keyword evidence="12" id="KW-0808">Transferase</keyword>
<reference evidence="12 13" key="1">
    <citation type="submission" date="2016-06" db="EMBL/GenBank/DDBJ databases">
        <title>Genome sequence of Clostridium acetireducens DSM 10703.</title>
        <authorList>
            <person name="Poehlein A."/>
            <person name="Fluechter S."/>
            <person name="Duerre P."/>
            <person name="Daniel R."/>
        </authorList>
    </citation>
    <scope>NUCLEOTIDE SEQUENCE [LARGE SCALE GENOMIC DNA]</scope>
    <source>
        <strain evidence="12 13">DSM 10703</strain>
    </source>
</reference>
<dbReference type="InterPro" id="IPR045864">
    <property type="entry name" value="aa-tRNA-synth_II/BPL/LPL"/>
</dbReference>
<dbReference type="InterPro" id="IPR004517">
    <property type="entry name" value="HisZ"/>
</dbReference>
<evidence type="ECO:0000256" key="2">
    <source>
        <dbReference type="ARBA" id="ARBA00004667"/>
    </source>
</evidence>
<dbReference type="InterPro" id="IPR006195">
    <property type="entry name" value="aa-tRNA-synth_II"/>
</dbReference>
<dbReference type="UniPathway" id="UPA00031">
    <property type="reaction ID" value="UER00006"/>
</dbReference>
<comment type="miscellaneous">
    <text evidence="9">This function is generally fulfilled by the C-terminal part of HisG, which is missing in some bacteria such as this one.</text>
</comment>
<dbReference type="GO" id="GO:0000105">
    <property type="term" value="P:L-histidine biosynthetic process"/>
    <property type="evidence" value="ECO:0007669"/>
    <property type="project" value="UniProtKB-UniRule"/>
</dbReference>
<proteinExistence type="inferred from homology"/>
<evidence type="ECO:0000256" key="6">
    <source>
        <dbReference type="ARBA" id="ARBA00022605"/>
    </source>
</evidence>
<evidence type="ECO:0000256" key="3">
    <source>
        <dbReference type="ARBA" id="ARBA00005539"/>
    </source>
</evidence>
<dbReference type="PANTHER" id="PTHR43707:SF6">
    <property type="entry name" value="ATP PHOSPHORIBOSYLTRANSFERASE REGULATORY SUBUNIT"/>
    <property type="match status" value="1"/>
</dbReference>